<reference evidence="1 2" key="1">
    <citation type="journal article" date="2012" name="BMC Genomics">
        <title>Tools to kill: Genome of one of the most destructive plant pathogenic fungi Macrophomina phaseolina.</title>
        <authorList>
            <person name="Islam M.S."/>
            <person name="Haque M.S."/>
            <person name="Islam M.M."/>
            <person name="Emdad E.M."/>
            <person name="Halim A."/>
            <person name="Hossen Q.M.M."/>
            <person name="Hossain M.Z."/>
            <person name="Ahmed B."/>
            <person name="Rahim S."/>
            <person name="Rahman M.S."/>
            <person name="Alam M.M."/>
            <person name="Hou S."/>
            <person name="Wan X."/>
            <person name="Saito J.A."/>
            <person name="Alam M."/>
        </authorList>
    </citation>
    <scope>NUCLEOTIDE SEQUENCE [LARGE SCALE GENOMIC DNA]</scope>
    <source>
        <strain evidence="1 2">MS6</strain>
    </source>
</reference>
<dbReference type="InParanoid" id="K2RHF3"/>
<feature type="non-terminal residue" evidence="1">
    <location>
        <position position="1"/>
    </location>
</feature>
<dbReference type="EMBL" id="AHHD01000622">
    <property type="protein sequence ID" value="EKG09514.1"/>
    <property type="molecule type" value="Genomic_DNA"/>
</dbReference>
<evidence type="ECO:0000313" key="1">
    <source>
        <dbReference type="EMBL" id="EKG09514.1"/>
    </source>
</evidence>
<organism evidence="1 2">
    <name type="scientific">Macrophomina phaseolina (strain MS6)</name>
    <name type="common">Charcoal rot fungus</name>
    <dbReference type="NCBI Taxonomy" id="1126212"/>
    <lineage>
        <taxon>Eukaryota</taxon>
        <taxon>Fungi</taxon>
        <taxon>Dikarya</taxon>
        <taxon>Ascomycota</taxon>
        <taxon>Pezizomycotina</taxon>
        <taxon>Dothideomycetes</taxon>
        <taxon>Dothideomycetes incertae sedis</taxon>
        <taxon>Botryosphaeriales</taxon>
        <taxon>Botryosphaeriaceae</taxon>
        <taxon>Macrophomina</taxon>
    </lineage>
</organism>
<protein>
    <submittedName>
        <fullName evidence="1">Uncharacterized protein</fullName>
    </submittedName>
</protein>
<accession>K2RHF3</accession>
<dbReference type="VEuPathDB" id="FungiDB:MPH_13434"/>
<name>K2RHF3_MACPH</name>
<comment type="caution">
    <text evidence="1">The sequence shown here is derived from an EMBL/GenBank/DDBJ whole genome shotgun (WGS) entry which is preliminary data.</text>
</comment>
<evidence type="ECO:0000313" key="2">
    <source>
        <dbReference type="Proteomes" id="UP000007129"/>
    </source>
</evidence>
<feature type="non-terminal residue" evidence="1">
    <location>
        <position position="15"/>
    </location>
</feature>
<dbReference type="Proteomes" id="UP000007129">
    <property type="component" value="Unassembled WGS sequence"/>
</dbReference>
<gene>
    <name evidence="1" type="ORF">MPH_13434</name>
</gene>
<sequence>LLVVIIFFIFYFLYT</sequence>
<dbReference type="HOGENOM" id="CLU_3434864_0_0_1"/>
<proteinExistence type="predicted"/>